<sequence>MAANAAAALTAVQRFGLGAGPGDLNAAARDPRGWVASAIGVAGQPPEPSEAPRAEDGLRLFLTRREVLRTARPAAGAAPMANGMAADPPAKPSFVGPGEVLGKALTARLETAIRTPAPLEERLAAFWMDHFTASASAGFTGYFLDAYEREAIRPHLFGRFAEMARAAVLHPAMLFYLDNRNSTGPGSRMGQSSRGRRGLNENLAREALELHTLGVDGGYTQDDVIAFAKVLTGWSVDVAPDATGDRLGFFAGRHEPGPKTVLGRTYPQDGPDQAVAVLNDLARHPATARHVARRMVRHFVGHGLPGLEARIAEVFRRSEGDLGAVTRALIADDEAWGPPRKVRSPVELLMATARLMGGLQQPPPARRVLIAMGQPFWAPPSPKGWPIEDDAWAAPDAIKTRLDWASELAARAAPHTDARALLDTAFGSAASAETRRAVERAADGRQALTLLVLSPEFQRR</sequence>
<dbReference type="RefSeq" id="WP_073130064.1">
    <property type="nucleotide sequence ID" value="NZ_FQZF01000002.1"/>
</dbReference>
<evidence type="ECO:0000313" key="2">
    <source>
        <dbReference type="Proteomes" id="UP000184387"/>
    </source>
</evidence>
<reference evidence="1 2" key="1">
    <citation type="submission" date="2016-11" db="EMBL/GenBank/DDBJ databases">
        <authorList>
            <person name="Jaros S."/>
            <person name="Januszkiewicz K."/>
            <person name="Wedrychowicz H."/>
        </authorList>
    </citation>
    <scope>NUCLEOTIDE SEQUENCE [LARGE SCALE GENOMIC DNA]</scope>
    <source>
        <strain evidence="1 2">DSM 14916</strain>
    </source>
</reference>
<evidence type="ECO:0000313" key="1">
    <source>
        <dbReference type="EMBL" id="SHI33961.1"/>
    </source>
</evidence>
<keyword evidence="2" id="KW-1185">Reference proteome</keyword>
<dbReference type="OrthoDB" id="9772295at2"/>
<dbReference type="STRING" id="198092.SAMN02745194_00069"/>
<proteinExistence type="predicted"/>
<organism evidence="1 2">
    <name type="scientific">Muricoccus roseus</name>
    <dbReference type="NCBI Taxonomy" id="198092"/>
    <lineage>
        <taxon>Bacteria</taxon>
        <taxon>Pseudomonadati</taxon>
        <taxon>Pseudomonadota</taxon>
        <taxon>Alphaproteobacteria</taxon>
        <taxon>Acetobacterales</taxon>
        <taxon>Roseomonadaceae</taxon>
        <taxon>Muricoccus</taxon>
    </lineage>
</organism>
<gene>
    <name evidence="1" type="ORF">SAMN02745194_00069</name>
</gene>
<dbReference type="Pfam" id="PF08811">
    <property type="entry name" value="DUF1800"/>
    <property type="match status" value="1"/>
</dbReference>
<accession>A0A1M6AC12</accession>
<dbReference type="Proteomes" id="UP000184387">
    <property type="component" value="Unassembled WGS sequence"/>
</dbReference>
<name>A0A1M6AC12_9PROT</name>
<dbReference type="InterPro" id="IPR014917">
    <property type="entry name" value="DUF1800"/>
</dbReference>
<dbReference type="AlphaFoldDB" id="A0A1M6AC12"/>
<dbReference type="EMBL" id="FQZF01000002">
    <property type="protein sequence ID" value="SHI33961.1"/>
    <property type="molecule type" value="Genomic_DNA"/>
</dbReference>
<protein>
    <submittedName>
        <fullName evidence="1">Uncharacterized conserved protein, DUF1800 family</fullName>
    </submittedName>
</protein>